<accession>A0A4R2RP98</accession>
<dbReference type="RefSeq" id="WP_165910145.1">
    <property type="nucleotide sequence ID" value="NZ_SLXU01000004.1"/>
</dbReference>
<dbReference type="Proteomes" id="UP000295050">
    <property type="component" value="Unassembled WGS sequence"/>
</dbReference>
<evidence type="ECO:0000313" key="1">
    <source>
        <dbReference type="EMBL" id="TCP61651.1"/>
    </source>
</evidence>
<dbReference type="AlphaFoldDB" id="A0A4R2RP98"/>
<reference evidence="1 2" key="1">
    <citation type="submission" date="2019-03" db="EMBL/GenBank/DDBJ databases">
        <title>Genomic Encyclopedia of Type Strains, Phase IV (KMG-IV): sequencing the most valuable type-strain genomes for metagenomic binning, comparative biology and taxonomic classification.</title>
        <authorList>
            <person name="Goeker M."/>
        </authorList>
    </citation>
    <scope>NUCLEOTIDE SEQUENCE [LARGE SCALE GENOMIC DNA]</scope>
    <source>
        <strain evidence="1 2">DSM 24766</strain>
    </source>
</reference>
<dbReference type="EMBL" id="SLXU01000004">
    <property type="protein sequence ID" value="TCP61651.1"/>
    <property type="molecule type" value="Genomic_DNA"/>
</dbReference>
<organism evidence="1 2">
    <name type="scientific">Rhodovulum bhavnagarense</name>
    <dbReference type="NCBI Taxonomy" id="992286"/>
    <lineage>
        <taxon>Bacteria</taxon>
        <taxon>Pseudomonadati</taxon>
        <taxon>Pseudomonadota</taxon>
        <taxon>Alphaproteobacteria</taxon>
        <taxon>Rhodobacterales</taxon>
        <taxon>Paracoccaceae</taxon>
        <taxon>Rhodovulum</taxon>
    </lineage>
</organism>
<keyword evidence="1" id="KW-0808">Transferase</keyword>
<dbReference type="GO" id="GO:0016301">
    <property type="term" value="F:kinase activity"/>
    <property type="evidence" value="ECO:0007669"/>
    <property type="project" value="UniProtKB-KW"/>
</dbReference>
<name>A0A4R2RP98_9RHOB</name>
<gene>
    <name evidence="1" type="ORF">EV663_104102</name>
</gene>
<keyword evidence="1" id="KW-0418">Kinase</keyword>
<comment type="caution">
    <text evidence="1">The sequence shown here is derived from an EMBL/GenBank/DDBJ whole genome shotgun (WGS) entry which is preliminary data.</text>
</comment>
<keyword evidence="2" id="KW-1185">Reference proteome</keyword>
<sequence length="283" mass="28967">MRHHPHCPPRGVAHHTRVAGHFGELLQGRLGPDGPVALITLPCPALAVRATWKPGPGLGLWQGARPVLSGTRLRQLFATLGLGRARGRLRLRADMPPGGGAGASTAALLATARCLSGGALSPEAEAALCLSLEGATDPLMLARPERTLWAPRRAVALGSLPPLPAIDVVGGFAGAGRPTDPVDMRFADIDDLVADWRRTATRAGFAALASESARRNHALRGGPDPAPVQAAGRRLGALGVVAAHTGAALGLIFAPGTVPPDTGQTLRALGLFGVVRFRAGGAA</sequence>
<evidence type="ECO:0000313" key="2">
    <source>
        <dbReference type="Proteomes" id="UP000295050"/>
    </source>
</evidence>
<protein>
    <submittedName>
        <fullName evidence="1">Threonine kinase</fullName>
    </submittedName>
</protein>
<proteinExistence type="predicted"/>